<dbReference type="EMBL" id="CP034015">
    <property type="protein sequence ID" value="AZG74652.1"/>
    <property type="molecule type" value="Genomic_DNA"/>
</dbReference>
<dbReference type="Proteomes" id="UP000278035">
    <property type="component" value="Chromosome"/>
</dbReference>
<dbReference type="OrthoDB" id="6708408at2"/>
<protein>
    <submittedName>
        <fullName evidence="2">TIGR04219 family outer membrane beta-barrel protein</fullName>
    </submittedName>
</protein>
<evidence type="ECO:0000313" key="3">
    <source>
        <dbReference type="Proteomes" id="UP000278035"/>
    </source>
</evidence>
<keyword evidence="3" id="KW-1185">Reference proteome</keyword>
<dbReference type="NCBIfam" id="TIGR04219">
    <property type="entry name" value="OMP_w_GlyGly"/>
    <property type="match status" value="1"/>
</dbReference>
<dbReference type="AlphaFoldDB" id="A0A3G8M0K1"/>
<keyword evidence="1" id="KW-0732">Signal</keyword>
<evidence type="ECO:0000256" key="1">
    <source>
        <dbReference type="SAM" id="SignalP"/>
    </source>
</evidence>
<dbReference type="InterPro" id="IPR026387">
    <property type="entry name" value="OMP_w_GlyGly"/>
</dbReference>
<sequence length="244" mass="26018">MKKTLLAAAVVGLLSVSSAHAATVLGFKVGADYWQADTTNAFNDDSGVAHSFNDDSSQGSVWIAVEHPLPFVPNIKIRENRLESSTDISNANFNFNGHNFTGATSVTNDLSNTDFVLYYEILDNDLVSVDLGAAYKLMSGSLRVNDAGHPEEVDIDSGIVMGYASAQVGMIGLGLFGFADVMLGVDESSVYDYGAGLGWQFDGLAVDTAIRVGYREFNFDVSNFSGVSQNTDFSGAFAGIELVF</sequence>
<reference evidence="3" key="1">
    <citation type="submission" date="2018-11" db="EMBL/GenBank/DDBJ databases">
        <title>Shewanella sp. M2.</title>
        <authorList>
            <person name="Hwang Y.J."/>
            <person name="Hwang C.Y."/>
        </authorList>
    </citation>
    <scope>NUCLEOTIDE SEQUENCE [LARGE SCALE GENOMIC DNA]</scope>
    <source>
        <strain evidence="3">LMG 19866</strain>
    </source>
</reference>
<dbReference type="KEGG" id="slj:EGC82_19005"/>
<organism evidence="2 3">
    <name type="scientific">Shewanella livingstonensis</name>
    <dbReference type="NCBI Taxonomy" id="150120"/>
    <lineage>
        <taxon>Bacteria</taxon>
        <taxon>Pseudomonadati</taxon>
        <taxon>Pseudomonadota</taxon>
        <taxon>Gammaproteobacteria</taxon>
        <taxon>Alteromonadales</taxon>
        <taxon>Shewanellaceae</taxon>
        <taxon>Shewanella</taxon>
    </lineage>
</organism>
<accession>A0A3G8M0K1</accession>
<gene>
    <name evidence="2" type="ORF">EGC82_19005</name>
</gene>
<feature type="signal peptide" evidence="1">
    <location>
        <begin position="1"/>
        <end position="21"/>
    </location>
</feature>
<dbReference type="RefSeq" id="WP_124732139.1">
    <property type="nucleotide sequence ID" value="NZ_CBCSKC010000025.1"/>
</dbReference>
<proteinExistence type="predicted"/>
<feature type="chain" id="PRO_5017958153" evidence="1">
    <location>
        <begin position="22"/>
        <end position="244"/>
    </location>
</feature>
<name>A0A3G8M0K1_9GAMM</name>
<evidence type="ECO:0000313" key="2">
    <source>
        <dbReference type="EMBL" id="AZG74652.1"/>
    </source>
</evidence>